<dbReference type="GO" id="GO:0005524">
    <property type="term" value="F:ATP binding"/>
    <property type="evidence" value="ECO:0007669"/>
    <property type="project" value="UniProtKB-UniRule"/>
</dbReference>
<dbReference type="GO" id="GO:0004672">
    <property type="term" value="F:protein kinase activity"/>
    <property type="evidence" value="ECO:0007669"/>
    <property type="project" value="InterPro"/>
</dbReference>
<evidence type="ECO:0000256" key="5">
    <source>
        <dbReference type="ARBA" id="ARBA00022840"/>
    </source>
</evidence>
<dbReference type="Pfam" id="PF08311">
    <property type="entry name" value="Mad3_BUB1_I"/>
    <property type="match status" value="1"/>
</dbReference>
<dbReference type="AlphaFoldDB" id="A0A9R1SZ86"/>
<feature type="binding site" evidence="7">
    <location>
        <position position="723"/>
    </location>
    <ligand>
        <name>ATP</name>
        <dbReference type="ChEBI" id="CHEBI:30616"/>
    </ligand>
</feature>
<dbReference type="Gene3D" id="1.25.40.430">
    <property type="match status" value="1"/>
</dbReference>
<dbReference type="PROSITE" id="PS00107">
    <property type="entry name" value="PROTEIN_KINASE_ATP"/>
    <property type="match status" value="1"/>
</dbReference>
<evidence type="ECO:0000313" key="11">
    <source>
        <dbReference type="Proteomes" id="UP000694866"/>
    </source>
</evidence>
<evidence type="ECO:0000256" key="2">
    <source>
        <dbReference type="ARBA" id="ARBA00022454"/>
    </source>
</evidence>
<keyword evidence="6" id="KW-0137">Centromere</keyword>
<dbReference type="InterPro" id="IPR015661">
    <property type="entry name" value="Bub1/Mad3"/>
</dbReference>
<evidence type="ECO:0000259" key="10">
    <source>
        <dbReference type="PROSITE" id="PS51489"/>
    </source>
</evidence>
<dbReference type="InterPro" id="IPR000719">
    <property type="entry name" value="Prot_kinase_dom"/>
</dbReference>
<evidence type="ECO:0000259" key="9">
    <source>
        <dbReference type="PROSITE" id="PS50011"/>
    </source>
</evidence>
<dbReference type="FunFam" id="1.25.40.430:FF:000003">
    <property type="entry name" value="Checkpoint serine/threonine-protein kinase BUB1"/>
    <property type="match status" value="1"/>
</dbReference>
<evidence type="ECO:0000256" key="1">
    <source>
        <dbReference type="ARBA" id="ARBA00004629"/>
    </source>
</evidence>
<feature type="region of interest" description="Disordered" evidence="8">
    <location>
        <begin position="500"/>
        <end position="525"/>
    </location>
</feature>
<evidence type="ECO:0000256" key="7">
    <source>
        <dbReference type="PROSITE-ProRule" id="PRU10141"/>
    </source>
</evidence>
<dbReference type="RefSeq" id="XP_011300124.1">
    <property type="nucleotide sequence ID" value="XM_011301822.1"/>
</dbReference>
<keyword evidence="2" id="KW-0158">Chromosome</keyword>
<dbReference type="SMART" id="SM00777">
    <property type="entry name" value="Mad3_BUB1_I"/>
    <property type="match status" value="1"/>
</dbReference>
<keyword evidence="5 7" id="KW-0067">ATP-binding</keyword>
<feature type="domain" description="Protein kinase" evidence="9">
    <location>
        <begin position="694"/>
        <end position="976"/>
    </location>
</feature>
<dbReference type="GO" id="GO:0005634">
    <property type="term" value="C:nucleus"/>
    <property type="evidence" value="ECO:0007669"/>
    <property type="project" value="TreeGrafter"/>
</dbReference>
<organism evidence="11 12">
    <name type="scientific">Fopius arisanus</name>
    <dbReference type="NCBI Taxonomy" id="64838"/>
    <lineage>
        <taxon>Eukaryota</taxon>
        <taxon>Metazoa</taxon>
        <taxon>Ecdysozoa</taxon>
        <taxon>Arthropoda</taxon>
        <taxon>Hexapoda</taxon>
        <taxon>Insecta</taxon>
        <taxon>Pterygota</taxon>
        <taxon>Neoptera</taxon>
        <taxon>Endopterygota</taxon>
        <taxon>Hymenoptera</taxon>
        <taxon>Apocrita</taxon>
        <taxon>Ichneumonoidea</taxon>
        <taxon>Braconidae</taxon>
        <taxon>Opiinae</taxon>
        <taxon>Fopius</taxon>
    </lineage>
</organism>
<name>A0A9R1SZ86_9HYME</name>
<dbReference type="SUPFAM" id="SSF56112">
    <property type="entry name" value="Protein kinase-like (PK-like)"/>
    <property type="match status" value="1"/>
</dbReference>
<reference evidence="12" key="1">
    <citation type="submission" date="2025-08" db="UniProtKB">
        <authorList>
            <consortium name="RefSeq"/>
        </authorList>
    </citation>
    <scope>IDENTIFICATION</scope>
    <source>
        <strain evidence="12">USDA-PBARC FA_bdor</strain>
        <tissue evidence="12">Whole organism</tissue>
    </source>
</reference>
<evidence type="ECO:0000256" key="3">
    <source>
        <dbReference type="ARBA" id="ARBA00022741"/>
    </source>
</evidence>
<evidence type="ECO:0008006" key="13">
    <source>
        <dbReference type="Google" id="ProtNLM"/>
    </source>
</evidence>
<dbReference type="PROSITE" id="PS00108">
    <property type="entry name" value="PROTEIN_KINASE_ST"/>
    <property type="match status" value="1"/>
</dbReference>
<feature type="region of interest" description="Disordered" evidence="8">
    <location>
        <begin position="425"/>
        <end position="465"/>
    </location>
</feature>
<evidence type="ECO:0000256" key="6">
    <source>
        <dbReference type="ARBA" id="ARBA00023328"/>
    </source>
</evidence>
<dbReference type="OrthoDB" id="248495at2759"/>
<dbReference type="GO" id="GO:0051754">
    <property type="term" value="P:meiotic sister chromatid cohesion, centromeric"/>
    <property type="evidence" value="ECO:0007669"/>
    <property type="project" value="TreeGrafter"/>
</dbReference>
<dbReference type="GO" id="GO:0007094">
    <property type="term" value="P:mitotic spindle assembly checkpoint signaling"/>
    <property type="evidence" value="ECO:0007669"/>
    <property type="project" value="InterPro"/>
</dbReference>
<dbReference type="GO" id="GO:0032991">
    <property type="term" value="C:protein-containing complex"/>
    <property type="evidence" value="ECO:0007669"/>
    <property type="project" value="UniProtKB-ARBA"/>
</dbReference>
<dbReference type="GO" id="GO:0000776">
    <property type="term" value="C:kinetochore"/>
    <property type="evidence" value="ECO:0007669"/>
    <property type="project" value="UniProtKB-KW"/>
</dbReference>
<dbReference type="SMART" id="SM00220">
    <property type="entry name" value="S_TKc"/>
    <property type="match status" value="1"/>
</dbReference>
<dbReference type="CDD" id="cd13981">
    <property type="entry name" value="STKc_Bub1_BubR1"/>
    <property type="match status" value="1"/>
</dbReference>
<dbReference type="InterPro" id="IPR008271">
    <property type="entry name" value="Ser/Thr_kinase_AS"/>
</dbReference>
<gene>
    <name evidence="12" type="primary">LOC105264740</name>
</gene>
<keyword evidence="3 7" id="KW-0547">Nucleotide-binding</keyword>
<dbReference type="PROSITE" id="PS51489">
    <property type="entry name" value="BUB1_N"/>
    <property type="match status" value="1"/>
</dbReference>
<keyword evidence="11" id="KW-1185">Reference proteome</keyword>
<feature type="non-terminal residue" evidence="12">
    <location>
        <position position="1"/>
    </location>
</feature>
<accession>A0A9R1SZ86</accession>
<dbReference type="PROSITE" id="PS50011">
    <property type="entry name" value="PROTEIN_KINASE_DOM"/>
    <property type="match status" value="1"/>
</dbReference>
<keyword evidence="4" id="KW-0995">Kinetochore</keyword>
<evidence type="ECO:0000256" key="8">
    <source>
        <dbReference type="SAM" id="MobiDB-lite"/>
    </source>
</evidence>
<dbReference type="InterPro" id="IPR017441">
    <property type="entry name" value="Protein_kinase_ATP_BS"/>
</dbReference>
<comment type="subcellular location">
    <subcellularLocation>
        <location evidence="1">Chromosome</location>
        <location evidence="1">Centromere</location>
        <location evidence="1">Kinetochore</location>
    </subcellularLocation>
</comment>
<dbReference type="KEGG" id="fas:105264740"/>
<dbReference type="InterPro" id="IPR013212">
    <property type="entry name" value="Mad3/Bub1_I"/>
</dbReference>
<evidence type="ECO:0000313" key="12">
    <source>
        <dbReference type="RefSeq" id="XP_011300124.1"/>
    </source>
</evidence>
<dbReference type="PANTHER" id="PTHR14030">
    <property type="entry name" value="MITOTIC CHECKPOINT SERINE/THREONINE-PROTEIN KINASE BUB1"/>
    <property type="match status" value="1"/>
</dbReference>
<proteinExistence type="predicted"/>
<dbReference type="InterPro" id="IPR011009">
    <property type="entry name" value="Kinase-like_dom_sf"/>
</dbReference>
<dbReference type="PANTHER" id="PTHR14030:SF4">
    <property type="entry name" value="BUB1 KINASE, ISOFORM A-RELATED"/>
    <property type="match status" value="1"/>
</dbReference>
<protein>
    <recommendedName>
        <fullName evidence="13">Bub1 protein</fullName>
    </recommendedName>
</protein>
<feature type="domain" description="BUB1 N-terminal" evidence="10">
    <location>
        <begin position="43"/>
        <end position="206"/>
    </location>
</feature>
<sequence length="976" mass="114856">ITLCKENIQPLRHGRNATQLGTALRAQEDVEAQQLLLQEKQKYEDAIKDYEGDDPLEMWYEYILWVEQSYPKSGHESHIGKLLQQCLAAFEKETKYHQDRRYIRLWINYISMQKNPLELYQLLYNNGIGTMVADTYRAWAFELEQVNDNKRADEVYDLGLRARAEPLDELSHAHANFQFAVARKTLGRMEERNEVSLLEQRQAFSSLRAIKSGRRATHVRTGQRVRDYQPGVVPQGSQVPIGRGNAKIQIYQDEPEPLEPRGSSILDHVPIEETVHKENTIKAGPWSNAGRKHPLIPPSAKTSFKIHEDRVDDNFDTEKLHLYPNHVTFFDGRNYPEHKTVPVFVPEQPSAMITKTFYPKDLVYANNMDRSMEEIRAERYFKQRRIQEKMHYENPEGLMNGQNMQKPHEMERRSYGDEGIERLKFEAEQKREKERLDAEQREMERRQVEQMEMERQRREEMERMRREEIERQRREEIERQRREEIERQRREEIERQRREEIERQRQEEMERERQEEMERQRREEIERQRIEAERIEAERIESQRMEAELSRQRKIPQNYLHHTSANCSLDPSMEHLLGQSITVNTKEAMSVVQDLWHSPNESTSPIVPSPMQHRMPKNEGKMECAFNEPMEEVEEEEFVLPTGDFNPFDKGLISGLLRKIKFPRAHHSDGYHRMNMNLNKMLPSSVVTLGTDTYEMERKLGKGTYGTVMKAVSGQTGQAVALKTQRPAWVWEYYIAREIKARITNPHMLRGFMDISKAYVTNNASVLVSEYSKYGTLLSVTNQVKVATGKPLHEALAITFTLEMLQIVEYLHKCQIIHGDIKPDNFLLMHLPTEDVRPTIQLIDFGCSIDMSLFPEGTKFTQIIKTEDFTCIEMQTGRPWTYQTDLYCLAASAHCLLFGNYMRVAHTGDKWFITAKMPRYVKRAAWEIFFTELLNIESCEKMPDLSALRSTMEEALANTTNYDQNVRYFANVLNKR</sequence>
<dbReference type="Proteomes" id="UP000694866">
    <property type="component" value="Unplaced"/>
</dbReference>
<dbReference type="GeneID" id="105264740"/>
<dbReference type="Gene3D" id="1.10.510.10">
    <property type="entry name" value="Transferase(Phosphotransferase) domain 1"/>
    <property type="match status" value="1"/>
</dbReference>
<dbReference type="Pfam" id="PF00069">
    <property type="entry name" value="Pkinase"/>
    <property type="match status" value="1"/>
</dbReference>
<evidence type="ECO:0000256" key="4">
    <source>
        <dbReference type="ARBA" id="ARBA00022838"/>
    </source>
</evidence>